<comment type="caution">
    <text evidence="2">The sequence shown here is derived from an EMBL/GenBank/DDBJ whole genome shotgun (WGS) entry which is preliminary data.</text>
</comment>
<dbReference type="SUPFAM" id="SSF159034">
    <property type="entry name" value="Mib/herc2 domain-like"/>
    <property type="match status" value="2"/>
</dbReference>
<dbReference type="Proteomes" id="UP000266721">
    <property type="component" value="Unassembled WGS sequence"/>
</dbReference>
<feature type="non-terminal residue" evidence="2">
    <location>
        <position position="320"/>
    </location>
</feature>
<dbReference type="AlphaFoldDB" id="A0A3L5TRT9"/>
<feature type="non-terminal residue" evidence="2">
    <location>
        <position position="1"/>
    </location>
</feature>
<proteinExistence type="predicted"/>
<protein>
    <recommendedName>
        <fullName evidence="1">MIB/HERC2 domain-containing protein</fullName>
    </recommendedName>
</protein>
<keyword evidence="3" id="KW-1185">Reference proteome</keyword>
<name>A0A3L5TRT9_MYTGA</name>
<gene>
    <name evidence="2" type="ORF">AM593_04494</name>
</gene>
<evidence type="ECO:0000313" key="2">
    <source>
        <dbReference type="EMBL" id="OPL32659.1"/>
    </source>
</evidence>
<dbReference type="SMR" id="A0A3L5TRT9"/>
<organism evidence="2 3">
    <name type="scientific">Mytilus galloprovincialis</name>
    <name type="common">Mediterranean mussel</name>
    <dbReference type="NCBI Taxonomy" id="29158"/>
    <lineage>
        <taxon>Eukaryota</taxon>
        <taxon>Metazoa</taxon>
        <taxon>Spiralia</taxon>
        <taxon>Lophotrochozoa</taxon>
        <taxon>Mollusca</taxon>
        <taxon>Bivalvia</taxon>
        <taxon>Autobranchia</taxon>
        <taxon>Pteriomorphia</taxon>
        <taxon>Mytilida</taxon>
        <taxon>Mytiloidea</taxon>
        <taxon>Mytilidae</taxon>
        <taxon>Mytilinae</taxon>
        <taxon>Mytilus</taxon>
    </lineage>
</organism>
<dbReference type="GO" id="GO:0016567">
    <property type="term" value="P:protein ubiquitination"/>
    <property type="evidence" value="ECO:0007669"/>
    <property type="project" value="InterPro"/>
</dbReference>
<accession>A0A3L5TRT9</accession>
<evidence type="ECO:0000313" key="3">
    <source>
        <dbReference type="Proteomes" id="UP000266721"/>
    </source>
</evidence>
<dbReference type="EMBL" id="KV587752">
    <property type="protein sequence ID" value="OPL32659.1"/>
    <property type="molecule type" value="Genomic_DNA"/>
</dbReference>
<dbReference type="InterPro" id="IPR010606">
    <property type="entry name" value="Mib_Herc2"/>
</dbReference>
<dbReference type="GO" id="GO:0046872">
    <property type="term" value="F:metal ion binding"/>
    <property type="evidence" value="ECO:0007669"/>
    <property type="project" value="InterPro"/>
</dbReference>
<feature type="domain" description="MIB/HERC2" evidence="1">
    <location>
        <begin position="125"/>
        <end position="198"/>
    </location>
</feature>
<dbReference type="PROSITE" id="PS51416">
    <property type="entry name" value="MIB_HERC2"/>
    <property type="match status" value="1"/>
</dbReference>
<reference evidence="2 3" key="1">
    <citation type="journal article" date="2016" name="PLoS ONE">
        <title>A First Insight into the Genome of the Filter-Feeder Mussel Mytilus galloprovincialis.</title>
        <authorList>
            <person name="Murgarella M."/>
            <person name="Puiu D."/>
            <person name="Novoa B."/>
            <person name="Figueras A."/>
            <person name="Posada D."/>
            <person name="Canchaya C."/>
        </authorList>
    </citation>
    <scope>NUCLEOTIDE SEQUENCE [LARGE SCALE GENOMIC DNA]</scope>
    <source>
        <tissue evidence="2">Muscle</tissue>
    </source>
</reference>
<evidence type="ECO:0000259" key="1">
    <source>
        <dbReference type="PROSITE" id="PS51416"/>
    </source>
</evidence>
<dbReference type="Gene3D" id="2.30.30.40">
    <property type="entry name" value="SH3 Domains"/>
    <property type="match status" value="2"/>
</dbReference>
<dbReference type="InterPro" id="IPR037252">
    <property type="entry name" value="Mib_Herc2_sf"/>
</dbReference>
<dbReference type="Pfam" id="PF06701">
    <property type="entry name" value="MIB_HERC2"/>
    <property type="match status" value="1"/>
</dbReference>
<dbReference type="GO" id="GO:0004842">
    <property type="term" value="F:ubiquitin-protein transferase activity"/>
    <property type="evidence" value="ECO:0007669"/>
    <property type="project" value="InterPro"/>
</dbReference>
<sequence>MDIASEIRYSNNHSREVVRRLLADKHNFSDRYDDCLDMVPDFINPLRYANKQGKYVELKCNTLKLGDRVRRGPDWICRDQDLDLPGTVVGQDLCDRIWIEWDHGQRLGYVFDECTNIYQIRKVNEARILVNEMIAVGCRVVRGPDWRYGYFDGGKGSLGTVLEVKDKSKVVVRWDGTNKGIFKIGYDGLFEVVLFDDFVNNENPRRYIKPSKHSFARQQEHHNLGTRSDEPLDCVVTYSDILGKKSETELKDTKNVKVSFSCKDMQFCLRGYYQPSSQHFGVDISINDDLVFQNFVMVSGYDQIYWYRLESELMLLIPNN</sequence>